<dbReference type="EMBL" id="CM042049">
    <property type="protein sequence ID" value="KAI3748950.1"/>
    <property type="molecule type" value="Genomic_DNA"/>
</dbReference>
<keyword evidence="2" id="KW-1185">Reference proteome</keyword>
<reference evidence="2" key="1">
    <citation type="journal article" date="2022" name="Mol. Ecol. Resour.">
        <title>The genomes of chicory, endive, great burdock and yacon provide insights into Asteraceae palaeo-polyploidization history and plant inulin production.</title>
        <authorList>
            <person name="Fan W."/>
            <person name="Wang S."/>
            <person name="Wang H."/>
            <person name="Wang A."/>
            <person name="Jiang F."/>
            <person name="Liu H."/>
            <person name="Zhao H."/>
            <person name="Xu D."/>
            <person name="Zhang Y."/>
        </authorList>
    </citation>
    <scope>NUCLEOTIDE SEQUENCE [LARGE SCALE GENOMIC DNA]</scope>
    <source>
        <strain evidence="2">cv. Niubang</strain>
    </source>
</reference>
<accession>A0ACB9DQV5</accession>
<evidence type="ECO:0000313" key="2">
    <source>
        <dbReference type="Proteomes" id="UP001055879"/>
    </source>
</evidence>
<comment type="caution">
    <text evidence="1">The sequence shown here is derived from an EMBL/GenBank/DDBJ whole genome shotgun (WGS) entry which is preliminary data.</text>
</comment>
<gene>
    <name evidence="1" type="ORF">L6452_12412</name>
</gene>
<organism evidence="1 2">
    <name type="scientific">Arctium lappa</name>
    <name type="common">Greater burdock</name>
    <name type="synonym">Lappa major</name>
    <dbReference type="NCBI Taxonomy" id="4217"/>
    <lineage>
        <taxon>Eukaryota</taxon>
        <taxon>Viridiplantae</taxon>
        <taxon>Streptophyta</taxon>
        <taxon>Embryophyta</taxon>
        <taxon>Tracheophyta</taxon>
        <taxon>Spermatophyta</taxon>
        <taxon>Magnoliopsida</taxon>
        <taxon>eudicotyledons</taxon>
        <taxon>Gunneridae</taxon>
        <taxon>Pentapetalae</taxon>
        <taxon>asterids</taxon>
        <taxon>campanulids</taxon>
        <taxon>Asterales</taxon>
        <taxon>Asteraceae</taxon>
        <taxon>Carduoideae</taxon>
        <taxon>Cardueae</taxon>
        <taxon>Arctiinae</taxon>
        <taxon>Arctium</taxon>
    </lineage>
</organism>
<sequence>MEEYRRSKANEGKQSFLALNIRKRQALLNFKHGIIDRANKLASWDGEDKECCSWAGIVCDNYTGHVHEIHLRGLDGQCKLLDFPSDQVLKQKLGGDLSPSLLHLKQLRHLDLSCNDFGGIQVPSFIGSLRNLRYLNLSISRFGGIIPPQLGNLSELQVLGLGSFYDPNYELTRNDFMNSSLVLKGLSNVGSNLISLGISSCGISSSVLATLHNLTSLFNLDLSDNQLTKAIPKSLGNLCNLRETDMSGNRFHNTSLTYLLESFFGCKSPSLESLVLQFSGLSGHLPDQLGRLIHLVHLNLEGNRIDGIIPDSIGQLSFMRSLQLKGNLVSGLVPYSIGGLSSLEMLDLSYNQLNGSISDSLGRLSKLNYLDLSSNLLTGVVTEAHFAKLTRLKYLLGSGNNLILRPQLANWTPPFPAAAVVFKLLGFRASISTLLTYLDISKNHIQGMLFSIPATLEMLDLSSNEFTGQLPYLSNGSGPTFLELSNNFFGGSLHHLLCPYDEKWTDILNLGNNNLSGVIPECWVKWPRLSHLILENNNMSGEVPRTLGFSSSLMSLNMHGNKLSGRLPASLMNLTNLWFLQLGRNELVGCIPTWLGTKLSSLMILELGSNNFDGNIPQELCHLANIQILDLAHNNLSGNIPRCFNNFSVLSGKATSSFLSYMFEPVGTKALVISESLVMKGREDIYNSILPLVMMIDLSSNNFVGHIPSELTALRQLKSLNLSRNQLTGRIPEKIGDMKSLESFDLSMNKLSGALPMSLSSLSFLSSFNVSFNSFTGRIPSSTQLQSLNESSFIGNNLCGDPLTKQCAVEVPAIDQEEEEDGDGADLGLIISMVLGLVTGFWMIVGPLVVIRSWRIAYFRFLTRVGYMVYDVMYKYCCYMFSK</sequence>
<dbReference type="Proteomes" id="UP001055879">
    <property type="component" value="Linkage Group LG03"/>
</dbReference>
<name>A0ACB9DQV5_ARCLA</name>
<protein>
    <submittedName>
        <fullName evidence="1">Uncharacterized protein</fullName>
    </submittedName>
</protein>
<proteinExistence type="predicted"/>
<reference evidence="1 2" key="2">
    <citation type="journal article" date="2022" name="Mol. Ecol. Resour.">
        <title>The genomes of chicory, endive, great burdock and yacon provide insights into Asteraceae paleo-polyploidization history and plant inulin production.</title>
        <authorList>
            <person name="Fan W."/>
            <person name="Wang S."/>
            <person name="Wang H."/>
            <person name="Wang A."/>
            <person name="Jiang F."/>
            <person name="Liu H."/>
            <person name="Zhao H."/>
            <person name="Xu D."/>
            <person name="Zhang Y."/>
        </authorList>
    </citation>
    <scope>NUCLEOTIDE SEQUENCE [LARGE SCALE GENOMIC DNA]</scope>
    <source>
        <strain evidence="2">cv. Niubang</strain>
    </source>
</reference>
<evidence type="ECO:0000313" key="1">
    <source>
        <dbReference type="EMBL" id="KAI3748950.1"/>
    </source>
</evidence>